<dbReference type="Proteomes" id="UP001519503">
    <property type="component" value="Unassembled WGS sequence"/>
</dbReference>
<reference evidence="1 2" key="1">
    <citation type="submission" date="2020-02" db="EMBL/GenBank/DDBJ databases">
        <title>Fructobacillus sp. isolated from paper mulberry of Taiwan.</title>
        <authorList>
            <person name="Lin S.-T."/>
        </authorList>
    </citation>
    <scope>NUCLEOTIDE SEQUENCE [LARGE SCALE GENOMIC DNA]</scope>
    <source>
        <strain evidence="1 2">S1-1</strain>
    </source>
</reference>
<dbReference type="EMBL" id="JAAMFL010000007">
    <property type="protein sequence ID" value="MBS9337693.1"/>
    <property type="molecule type" value="Genomic_DNA"/>
</dbReference>
<evidence type="ECO:0000313" key="1">
    <source>
        <dbReference type="EMBL" id="MBS9337693.1"/>
    </source>
</evidence>
<keyword evidence="2" id="KW-1185">Reference proteome</keyword>
<accession>A0ABS5QWW6</accession>
<gene>
    <name evidence="1" type="ORF">G6R30_04365</name>
</gene>
<name>A0ABS5QWW6_9LACO</name>
<proteinExistence type="predicted"/>
<organism evidence="1 2">
    <name type="scientific">Fructobacillus parabroussonetiae</name>
    <dbReference type="NCBI Taxonomy" id="2713174"/>
    <lineage>
        <taxon>Bacteria</taxon>
        <taxon>Bacillati</taxon>
        <taxon>Bacillota</taxon>
        <taxon>Bacilli</taxon>
        <taxon>Lactobacillales</taxon>
        <taxon>Lactobacillaceae</taxon>
        <taxon>Fructobacillus</taxon>
    </lineage>
</organism>
<sequence>MQPSIAFKYATKYIDEKNIDFDDPMALHGSIYPDARAIVLNNDLLSDDELKKLAIL</sequence>
<comment type="caution">
    <text evidence="1">The sequence shown here is derived from an EMBL/GenBank/DDBJ whole genome shotgun (WGS) entry which is preliminary data.</text>
</comment>
<dbReference type="RefSeq" id="WP_213821852.1">
    <property type="nucleotide sequence ID" value="NZ_JAAMFL010000007.1"/>
</dbReference>
<protein>
    <submittedName>
        <fullName evidence="1">Uncharacterized protein</fullName>
    </submittedName>
</protein>
<evidence type="ECO:0000313" key="2">
    <source>
        <dbReference type="Proteomes" id="UP001519503"/>
    </source>
</evidence>